<sequence length="72" mass="8397">GDGLHEPPICNQCGMHLLTVEWMEYQKWRFIPSKGRYEQDWADMNQRCPFCGYDFLGEEPLPEGPGNYVGCR</sequence>
<accession>X1E6S7</accession>
<dbReference type="AlphaFoldDB" id="X1E6S7"/>
<proteinExistence type="predicted"/>
<feature type="non-terminal residue" evidence="1">
    <location>
        <position position="1"/>
    </location>
</feature>
<evidence type="ECO:0000313" key="1">
    <source>
        <dbReference type="EMBL" id="GAH12884.1"/>
    </source>
</evidence>
<dbReference type="EMBL" id="BART01033952">
    <property type="protein sequence ID" value="GAH12884.1"/>
    <property type="molecule type" value="Genomic_DNA"/>
</dbReference>
<name>X1E6S7_9ZZZZ</name>
<gene>
    <name evidence="1" type="ORF">S01H4_58174</name>
</gene>
<comment type="caution">
    <text evidence="1">The sequence shown here is derived from an EMBL/GenBank/DDBJ whole genome shotgun (WGS) entry which is preliminary data.</text>
</comment>
<protein>
    <submittedName>
        <fullName evidence="1">Uncharacterized protein</fullName>
    </submittedName>
</protein>
<reference evidence="1" key="1">
    <citation type="journal article" date="2014" name="Front. Microbiol.">
        <title>High frequency of phylogenetically diverse reductive dehalogenase-homologous genes in deep subseafloor sedimentary metagenomes.</title>
        <authorList>
            <person name="Kawai M."/>
            <person name="Futagami T."/>
            <person name="Toyoda A."/>
            <person name="Takaki Y."/>
            <person name="Nishi S."/>
            <person name="Hori S."/>
            <person name="Arai W."/>
            <person name="Tsubouchi T."/>
            <person name="Morono Y."/>
            <person name="Uchiyama I."/>
            <person name="Ito T."/>
            <person name="Fujiyama A."/>
            <person name="Inagaki F."/>
            <person name="Takami H."/>
        </authorList>
    </citation>
    <scope>NUCLEOTIDE SEQUENCE</scope>
    <source>
        <strain evidence="1">Expedition CK06-06</strain>
    </source>
</reference>
<organism evidence="1">
    <name type="scientific">marine sediment metagenome</name>
    <dbReference type="NCBI Taxonomy" id="412755"/>
    <lineage>
        <taxon>unclassified sequences</taxon>
        <taxon>metagenomes</taxon>
        <taxon>ecological metagenomes</taxon>
    </lineage>
</organism>